<dbReference type="Pfam" id="PF11848">
    <property type="entry name" value="DUF3368"/>
    <property type="match status" value="1"/>
</dbReference>
<dbReference type="PANTHER" id="PTHR39550:SF1">
    <property type="entry name" value="SLL0658 PROTEIN"/>
    <property type="match status" value="1"/>
</dbReference>
<dbReference type="EMBL" id="JRFS01000004">
    <property type="protein sequence ID" value="PWE84587.1"/>
    <property type="molecule type" value="Genomic_DNA"/>
</dbReference>
<dbReference type="OMA" id="LCIIDDY"/>
<dbReference type="EMBL" id="QSFB01000016">
    <property type="protein sequence ID" value="RHA11829.1"/>
    <property type="molecule type" value="Genomic_DNA"/>
</dbReference>
<reference evidence="1 3" key="1">
    <citation type="submission" date="2014-09" db="EMBL/GenBank/DDBJ databases">
        <title>Butyrate-producing bacteria isolated from human gut.</title>
        <authorList>
            <person name="Zhang Q."/>
            <person name="Zhao L."/>
        </authorList>
    </citation>
    <scope>NUCLEOTIDE SEQUENCE [LARGE SCALE GENOMIC DNA]</scope>
    <source>
        <strain evidence="1 3">R22</strain>
    </source>
</reference>
<dbReference type="AlphaFoldDB" id="A0A2U2EJE7"/>
<dbReference type="RefSeq" id="WP_012744097.1">
    <property type="nucleotide sequence ID" value="NZ_CP092643.1"/>
</dbReference>
<evidence type="ECO:0000313" key="3">
    <source>
        <dbReference type="Proteomes" id="UP000245905"/>
    </source>
</evidence>
<evidence type="ECO:0000313" key="2">
    <source>
        <dbReference type="EMBL" id="RHA11829.1"/>
    </source>
</evidence>
<keyword evidence="1" id="KW-0238">DNA-binding</keyword>
<dbReference type="GO" id="GO:0003677">
    <property type="term" value="F:DNA binding"/>
    <property type="evidence" value="ECO:0007669"/>
    <property type="project" value="UniProtKB-KW"/>
</dbReference>
<evidence type="ECO:0000313" key="1">
    <source>
        <dbReference type="EMBL" id="PWE84587.1"/>
    </source>
</evidence>
<accession>A0A2U2EJE7</accession>
<comment type="caution">
    <text evidence="1">The sequence shown here is derived from an EMBL/GenBank/DDBJ whole genome shotgun (WGS) entry which is preliminary data.</text>
</comment>
<organism evidence="1 3">
    <name type="scientific">Agathobacter rectalis</name>
    <dbReference type="NCBI Taxonomy" id="39491"/>
    <lineage>
        <taxon>Bacteria</taxon>
        <taxon>Bacillati</taxon>
        <taxon>Bacillota</taxon>
        <taxon>Clostridia</taxon>
        <taxon>Lachnospirales</taxon>
        <taxon>Lachnospiraceae</taxon>
        <taxon>Agathobacter</taxon>
    </lineage>
</organism>
<proteinExistence type="predicted"/>
<gene>
    <name evidence="2" type="ORF">DW948_10900</name>
    <name evidence="1" type="ORF">LD38_04340</name>
</gene>
<dbReference type="PANTHER" id="PTHR39550">
    <property type="entry name" value="SLL0658 PROTEIN"/>
    <property type="match status" value="1"/>
</dbReference>
<dbReference type="InterPro" id="IPR021799">
    <property type="entry name" value="PIN-like_prokaryotic"/>
</dbReference>
<dbReference type="GeneID" id="86989998"/>
<sequence>MIVVSDTTPLISLLKINRIDLMEKLFGAVMIPTAVFDELTADKRFQLEANQITQTKFIVVKPVTNPESASVLKRATGLDQGESEAIVLTDELKADLLLMDEAKGRNVSTQMGLKIMGTIGILMAAYEEHELTSDEVRECVDGLQRAGRHIGQRHYQMLLSRLKD</sequence>
<dbReference type="Proteomes" id="UP000245905">
    <property type="component" value="Unassembled WGS sequence"/>
</dbReference>
<name>A0A2U2EJE7_9FIRM</name>
<dbReference type="Proteomes" id="UP000286341">
    <property type="component" value="Unassembled WGS sequence"/>
</dbReference>
<evidence type="ECO:0000313" key="4">
    <source>
        <dbReference type="Proteomes" id="UP000286341"/>
    </source>
</evidence>
<protein>
    <submittedName>
        <fullName evidence="1">DNA-binding protein</fullName>
    </submittedName>
    <submittedName>
        <fullName evidence="2">DUF3368 domain-containing protein</fullName>
    </submittedName>
</protein>
<reference evidence="2 4" key="2">
    <citation type="submission" date="2018-08" db="EMBL/GenBank/DDBJ databases">
        <title>A genome reference for cultivated species of the human gut microbiota.</title>
        <authorList>
            <person name="Zou Y."/>
            <person name="Xue W."/>
            <person name="Luo G."/>
        </authorList>
    </citation>
    <scope>NUCLEOTIDE SEQUENCE [LARGE SCALE GENOMIC DNA]</scope>
    <source>
        <strain evidence="2 4">AM44-1AT</strain>
    </source>
</reference>